<reference evidence="4 5" key="1">
    <citation type="submission" date="2018-10" db="EMBL/GenBank/DDBJ databases">
        <title>Genomic Encyclopedia of Type Strains, Phase IV (KMG-IV): sequencing the most valuable type-strain genomes for metagenomic binning, comparative biology and taxonomic classification.</title>
        <authorList>
            <person name="Goeker M."/>
        </authorList>
    </citation>
    <scope>NUCLEOTIDE SEQUENCE [LARGE SCALE GENOMIC DNA]</scope>
    <source>
        <strain evidence="4 5">DSM 3303</strain>
    </source>
</reference>
<organism evidence="4 5">
    <name type="scientific">Vogesella indigofera</name>
    <name type="common">Pseudomonas indigofera</name>
    <dbReference type="NCBI Taxonomy" id="45465"/>
    <lineage>
        <taxon>Bacteria</taxon>
        <taxon>Pseudomonadati</taxon>
        <taxon>Pseudomonadota</taxon>
        <taxon>Betaproteobacteria</taxon>
        <taxon>Neisseriales</taxon>
        <taxon>Chromobacteriaceae</taxon>
        <taxon>Vogesella</taxon>
    </lineage>
</organism>
<accession>A0A495B2N2</accession>
<keyword evidence="2" id="KW-0732">Signal</keyword>
<sequence>MLRPLLASLLLCSAATTASAATIYKHVDKDGHVTFTNVPMRGARAVLVTPATDDAPPATPRASSPRPASAAAPAHIPSVDSGTQRQRDAGRRRILQTELDNEQRALGEARQSLQDAGKKAGTTPAQLQRLRDAVTDRERNIAALKQELGNAGDGN</sequence>
<gene>
    <name evidence="4" type="ORF">C8E02_3135</name>
</gene>
<feature type="chain" id="PRO_5019839462" evidence="2">
    <location>
        <begin position="21"/>
        <end position="155"/>
    </location>
</feature>
<evidence type="ECO:0000313" key="5">
    <source>
        <dbReference type="Proteomes" id="UP000279384"/>
    </source>
</evidence>
<dbReference type="EMBL" id="RBID01000018">
    <property type="protein sequence ID" value="RKQ54873.1"/>
    <property type="molecule type" value="Genomic_DNA"/>
</dbReference>
<feature type="domain" description="DUF4124" evidence="3">
    <location>
        <begin position="10"/>
        <end position="61"/>
    </location>
</feature>
<feature type="region of interest" description="Disordered" evidence="1">
    <location>
        <begin position="49"/>
        <end position="128"/>
    </location>
</feature>
<protein>
    <submittedName>
        <fullName evidence="4">Uncharacterized protein DUF4124</fullName>
    </submittedName>
</protein>
<dbReference type="RefSeq" id="WP_120812178.1">
    <property type="nucleotide sequence ID" value="NZ_RBID01000018.1"/>
</dbReference>
<feature type="signal peptide" evidence="2">
    <location>
        <begin position="1"/>
        <end position="20"/>
    </location>
</feature>
<evidence type="ECO:0000256" key="2">
    <source>
        <dbReference type="SAM" id="SignalP"/>
    </source>
</evidence>
<evidence type="ECO:0000313" key="4">
    <source>
        <dbReference type="EMBL" id="RKQ54873.1"/>
    </source>
</evidence>
<dbReference type="Proteomes" id="UP000279384">
    <property type="component" value="Unassembled WGS sequence"/>
</dbReference>
<dbReference type="AlphaFoldDB" id="A0A495B2N2"/>
<dbReference type="InterPro" id="IPR025392">
    <property type="entry name" value="DUF4124"/>
</dbReference>
<dbReference type="Pfam" id="PF13511">
    <property type="entry name" value="DUF4124"/>
    <property type="match status" value="1"/>
</dbReference>
<evidence type="ECO:0000256" key="1">
    <source>
        <dbReference type="SAM" id="MobiDB-lite"/>
    </source>
</evidence>
<evidence type="ECO:0000259" key="3">
    <source>
        <dbReference type="Pfam" id="PF13511"/>
    </source>
</evidence>
<feature type="compositionally biased region" description="Low complexity" evidence="1">
    <location>
        <begin position="49"/>
        <end position="74"/>
    </location>
</feature>
<proteinExistence type="predicted"/>
<comment type="caution">
    <text evidence="4">The sequence shown here is derived from an EMBL/GenBank/DDBJ whole genome shotgun (WGS) entry which is preliminary data.</text>
</comment>
<name>A0A495B2N2_VOGIN</name>